<dbReference type="InterPro" id="IPR003958">
    <property type="entry name" value="CBFA_NFYB_domain"/>
</dbReference>
<evidence type="ECO:0000256" key="1">
    <source>
        <dbReference type="SAM" id="Phobius"/>
    </source>
</evidence>
<dbReference type="Pfam" id="PF00808">
    <property type="entry name" value="CBFD_NFYB_HMF"/>
    <property type="match status" value="1"/>
</dbReference>
<dbReference type="AlphaFoldDB" id="A0AA38GKT2"/>
<keyword evidence="1" id="KW-0472">Membrane</keyword>
<feature type="domain" description="Transcription factor CBF/NF-Y/archaeal histone" evidence="2">
    <location>
        <begin position="74"/>
        <end position="134"/>
    </location>
</feature>
<dbReference type="Gene3D" id="1.10.20.10">
    <property type="entry name" value="Histone, subunit A"/>
    <property type="match status" value="1"/>
</dbReference>
<accession>A0AA38GKT2</accession>
<evidence type="ECO:0000313" key="4">
    <source>
        <dbReference type="Proteomes" id="UP000824469"/>
    </source>
</evidence>
<feature type="non-terminal residue" evidence="3">
    <location>
        <position position="1"/>
    </location>
</feature>
<keyword evidence="1" id="KW-0812">Transmembrane</keyword>
<dbReference type="EMBL" id="JAHRHJ020000003">
    <property type="protein sequence ID" value="KAH9323903.1"/>
    <property type="molecule type" value="Genomic_DNA"/>
</dbReference>
<comment type="caution">
    <text evidence="3">The sequence shown here is derived from an EMBL/GenBank/DDBJ whole genome shotgun (WGS) entry which is preliminary data.</text>
</comment>
<dbReference type="SUPFAM" id="SSF47113">
    <property type="entry name" value="Histone-fold"/>
    <property type="match status" value="1"/>
</dbReference>
<sequence>MSKNYDISFSYTSMKYLIVVAQAKREQACSVTMPQTVANEENANSIPIFMSSKRRKPYLSLSFMAGSASIVPLFPLTRVRRTMKLDRDIIKVNCDILRVVNITTESFLELMAEAALRFSMEKKHKTIILEHVVTVIS</sequence>
<feature type="transmembrane region" description="Helical" evidence="1">
    <location>
        <begin position="58"/>
        <end position="77"/>
    </location>
</feature>
<name>A0AA38GKT2_TAXCH</name>
<keyword evidence="4" id="KW-1185">Reference proteome</keyword>
<dbReference type="GO" id="GO:0046982">
    <property type="term" value="F:protein heterodimerization activity"/>
    <property type="evidence" value="ECO:0007669"/>
    <property type="project" value="InterPro"/>
</dbReference>
<keyword evidence="1" id="KW-1133">Transmembrane helix</keyword>
<evidence type="ECO:0000313" key="3">
    <source>
        <dbReference type="EMBL" id="KAH9323903.1"/>
    </source>
</evidence>
<reference evidence="3 4" key="1">
    <citation type="journal article" date="2021" name="Nat. Plants">
        <title>The Taxus genome provides insights into paclitaxel biosynthesis.</title>
        <authorList>
            <person name="Xiong X."/>
            <person name="Gou J."/>
            <person name="Liao Q."/>
            <person name="Li Y."/>
            <person name="Zhou Q."/>
            <person name="Bi G."/>
            <person name="Li C."/>
            <person name="Du R."/>
            <person name="Wang X."/>
            <person name="Sun T."/>
            <person name="Guo L."/>
            <person name="Liang H."/>
            <person name="Lu P."/>
            <person name="Wu Y."/>
            <person name="Zhang Z."/>
            <person name="Ro D.K."/>
            <person name="Shang Y."/>
            <person name="Huang S."/>
            <person name="Yan J."/>
        </authorList>
    </citation>
    <scope>NUCLEOTIDE SEQUENCE [LARGE SCALE GENOMIC DNA]</scope>
    <source>
        <strain evidence="3">Ta-2019</strain>
    </source>
</reference>
<dbReference type="InterPro" id="IPR009072">
    <property type="entry name" value="Histone-fold"/>
</dbReference>
<gene>
    <name evidence="3" type="ORF">KI387_018542</name>
</gene>
<dbReference type="Proteomes" id="UP000824469">
    <property type="component" value="Unassembled WGS sequence"/>
</dbReference>
<evidence type="ECO:0000259" key="2">
    <source>
        <dbReference type="Pfam" id="PF00808"/>
    </source>
</evidence>
<organism evidence="3 4">
    <name type="scientific">Taxus chinensis</name>
    <name type="common">Chinese yew</name>
    <name type="synonym">Taxus wallichiana var. chinensis</name>
    <dbReference type="NCBI Taxonomy" id="29808"/>
    <lineage>
        <taxon>Eukaryota</taxon>
        <taxon>Viridiplantae</taxon>
        <taxon>Streptophyta</taxon>
        <taxon>Embryophyta</taxon>
        <taxon>Tracheophyta</taxon>
        <taxon>Spermatophyta</taxon>
        <taxon>Pinopsida</taxon>
        <taxon>Pinidae</taxon>
        <taxon>Conifers II</taxon>
        <taxon>Cupressales</taxon>
        <taxon>Taxaceae</taxon>
        <taxon>Taxus</taxon>
    </lineage>
</organism>
<proteinExistence type="predicted"/>
<protein>
    <recommendedName>
        <fullName evidence="2">Transcription factor CBF/NF-Y/archaeal histone domain-containing protein</fullName>
    </recommendedName>
</protein>